<dbReference type="EMBL" id="ML992665">
    <property type="protein sequence ID" value="KAF2216104.1"/>
    <property type="molecule type" value="Genomic_DNA"/>
</dbReference>
<accession>A0A6A6FS49</accession>
<dbReference type="Proteomes" id="UP000799539">
    <property type="component" value="Unassembled WGS sequence"/>
</dbReference>
<evidence type="ECO:0000313" key="2">
    <source>
        <dbReference type="EMBL" id="KAF2216104.1"/>
    </source>
</evidence>
<dbReference type="AlphaFoldDB" id="A0A6A6FS49"/>
<reference evidence="2" key="1">
    <citation type="journal article" date="2020" name="Stud. Mycol.">
        <title>101 Dothideomycetes genomes: a test case for predicting lifestyles and emergence of pathogens.</title>
        <authorList>
            <person name="Haridas S."/>
            <person name="Albert R."/>
            <person name="Binder M."/>
            <person name="Bloem J."/>
            <person name="Labutti K."/>
            <person name="Salamov A."/>
            <person name="Andreopoulos B."/>
            <person name="Baker S."/>
            <person name="Barry K."/>
            <person name="Bills G."/>
            <person name="Bluhm B."/>
            <person name="Cannon C."/>
            <person name="Castanera R."/>
            <person name="Culley D."/>
            <person name="Daum C."/>
            <person name="Ezra D."/>
            <person name="Gonzalez J."/>
            <person name="Henrissat B."/>
            <person name="Kuo A."/>
            <person name="Liang C."/>
            <person name="Lipzen A."/>
            <person name="Lutzoni F."/>
            <person name="Magnuson J."/>
            <person name="Mondo S."/>
            <person name="Nolan M."/>
            <person name="Ohm R."/>
            <person name="Pangilinan J."/>
            <person name="Park H.-J."/>
            <person name="Ramirez L."/>
            <person name="Alfaro M."/>
            <person name="Sun H."/>
            <person name="Tritt A."/>
            <person name="Yoshinaga Y."/>
            <person name="Zwiers L.-H."/>
            <person name="Turgeon B."/>
            <person name="Goodwin S."/>
            <person name="Spatafora J."/>
            <person name="Crous P."/>
            <person name="Grigoriev I."/>
        </authorList>
    </citation>
    <scope>NUCLEOTIDE SEQUENCE</scope>
    <source>
        <strain evidence="2">SCOH1-5</strain>
    </source>
</reference>
<sequence length="125" mass="13290">MSVCQMDTACSKVLASPTVPSEAVVRITCSPVQRVRIDAPIGLPVTVYLARDSRPNGDFCCVSNLDVTSGNCMVPSGGSWRPFQLSPGTVTYDRNTGSLLPQNWTGAAEESEVTVASDSGKHKRT</sequence>
<evidence type="ECO:0000313" key="3">
    <source>
        <dbReference type="Proteomes" id="UP000799539"/>
    </source>
</evidence>
<protein>
    <submittedName>
        <fullName evidence="2">Uncharacterized protein</fullName>
    </submittedName>
</protein>
<feature type="region of interest" description="Disordered" evidence="1">
    <location>
        <begin position="101"/>
        <end position="125"/>
    </location>
</feature>
<organism evidence="2 3">
    <name type="scientific">Cercospora zeae-maydis SCOH1-5</name>
    <dbReference type="NCBI Taxonomy" id="717836"/>
    <lineage>
        <taxon>Eukaryota</taxon>
        <taxon>Fungi</taxon>
        <taxon>Dikarya</taxon>
        <taxon>Ascomycota</taxon>
        <taxon>Pezizomycotina</taxon>
        <taxon>Dothideomycetes</taxon>
        <taxon>Dothideomycetidae</taxon>
        <taxon>Mycosphaerellales</taxon>
        <taxon>Mycosphaerellaceae</taxon>
        <taxon>Cercospora</taxon>
    </lineage>
</organism>
<evidence type="ECO:0000256" key="1">
    <source>
        <dbReference type="SAM" id="MobiDB-lite"/>
    </source>
</evidence>
<name>A0A6A6FS49_9PEZI</name>
<gene>
    <name evidence="2" type="ORF">CERZMDRAFT_94483</name>
</gene>
<dbReference type="OrthoDB" id="3912985at2759"/>
<keyword evidence="3" id="KW-1185">Reference proteome</keyword>
<proteinExistence type="predicted"/>